<feature type="non-terminal residue" evidence="2">
    <location>
        <position position="1"/>
    </location>
</feature>
<evidence type="ECO:0000256" key="1">
    <source>
        <dbReference type="SAM" id="MobiDB-lite"/>
    </source>
</evidence>
<feature type="compositionally biased region" description="Pro residues" evidence="1">
    <location>
        <begin position="165"/>
        <end position="175"/>
    </location>
</feature>
<accession>A0AAV5VCR2</accession>
<name>A0AAV5VCR2_9BILA</name>
<comment type="caution">
    <text evidence="2">The sequence shown here is derived from an EMBL/GenBank/DDBJ whole genome shotgun (WGS) entry which is preliminary data.</text>
</comment>
<feature type="region of interest" description="Disordered" evidence="1">
    <location>
        <begin position="159"/>
        <end position="216"/>
    </location>
</feature>
<feature type="compositionally biased region" description="Low complexity" evidence="1">
    <location>
        <begin position="425"/>
        <end position="448"/>
    </location>
</feature>
<evidence type="ECO:0000313" key="3">
    <source>
        <dbReference type="Proteomes" id="UP001432322"/>
    </source>
</evidence>
<dbReference type="Proteomes" id="UP001432322">
    <property type="component" value="Unassembled WGS sequence"/>
</dbReference>
<keyword evidence="3" id="KW-1185">Reference proteome</keyword>
<dbReference type="AlphaFoldDB" id="A0AAV5VCR2"/>
<organism evidence="2 3">
    <name type="scientific">Pristionchus fissidentatus</name>
    <dbReference type="NCBI Taxonomy" id="1538716"/>
    <lineage>
        <taxon>Eukaryota</taxon>
        <taxon>Metazoa</taxon>
        <taxon>Ecdysozoa</taxon>
        <taxon>Nematoda</taxon>
        <taxon>Chromadorea</taxon>
        <taxon>Rhabditida</taxon>
        <taxon>Rhabditina</taxon>
        <taxon>Diplogasteromorpha</taxon>
        <taxon>Diplogasteroidea</taxon>
        <taxon>Neodiplogasteridae</taxon>
        <taxon>Pristionchus</taxon>
    </lineage>
</organism>
<sequence>CFVVMRPFYERQLETCMASERAATSNTAPLRTTTAFTTRSNSLTEDSSQYESEHEEEEEGTTVLPDVDGIPMMSIIDPSSAHYLNPLKKNITHEEQREMVRERIKHLTAYMKAKKIPIDDPPAVPPLNTVLSSLTSCMPKASVAPNTPFLDWFLSTAPSSTTTYPSPPPTAPAPAPAQATTAPKSPTVGAYLYTPPSTTPPQPTVTPPPAAQRADTVPAPTVCTPPPTGLAALYGLDAFPQGIPYPDGVADTVAEEEEMDMDCCDRVKTPLMAGPMPPIFDGDDFAAATAAAEERLAAARVAAAAILGARPDLLQQTPRRMQPKRPSEWIDFKQKAAAKRAAGTVEESPEAMDQSTVEELITVDVPPAPPASTVVVVGQPRTGPAPNAASWIEKTAAKSKARKLAGAEKKNVGAASAAAEAAAQARPAATAAVPRESAAIPTAAAAVAEQPTKQRRKAAAPSRVNHLSLPYWKEEATSEQRKKKEKRE</sequence>
<feature type="region of interest" description="Disordered" evidence="1">
    <location>
        <begin position="425"/>
        <end position="488"/>
    </location>
</feature>
<protein>
    <submittedName>
        <fullName evidence="2">Uncharacterized protein</fullName>
    </submittedName>
</protein>
<feature type="compositionally biased region" description="Basic and acidic residues" evidence="1">
    <location>
        <begin position="472"/>
        <end position="488"/>
    </location>
</feature>
<dbReference type="EMBL" id="BTSY01000003">
    <property type="protein sequence ID" value="GMT17482.1"/>
    <property type="molecule type" value="Genomic_DNA"/>
</dbReference>
<feature type="compositionally biased region" description="Low complexity" evidence="1">
    <location>
        <begin position="176"/>
        <end position="187"/>
    </location>
</feature>
<reference evidence="2" key="1">
    <citation type="submission" date="2023-10" db="EMBL/GenBank/DDBJ databases">
        <title>Genome assembly of Pristionchus species.</title>
        <authorList>
            <person name="Yoshida K."/>
            <person name="Sommer R.J."/>
        </authorList>
    </citation>
    <scope>NUCLEOTIDE SEQUENCE</scope>
    <source>
        <strain evidence="2">RS5133</strain>
    </source>
</reference>
<feature type="region of interest" description="Disordered" evidence="1">
    <location>
        <begin position="33"/>
        <end position="61"/>
    </location>
</feature>
<evidence type="ECO:0000313" key="2">
    <source>
        <dbReference type="EMBL" id="GMT17482.1"/>
    </source>
</evidence>
<feature type="compositionally biased region" description="Pro residues" evidence="1">
    <location>
        <begin position="197"/>
        <end position="210"/>
    </location>
</feature>
<feature type="non-terminal residue" evidence="2">
    <location>
        <position position="488"/>
    </location>
</feature>
<feature type="compositionally biased region" description="Low complexity" evidence="1">
    <location>
        <begin position="33"/>
        <end position="50"/>
    </location>
</feature>
<proteinExistence type="predicted"/>
<gene>
    <name evidence="2" type="ORF">PFISCL1PPCAC_8779</name>
</gene>